<keyword evidence="2" id="KW-1185">Reference proteome</keyword>
<evidence type="ECO:0000313" key="1">
    <source>
        <dbReference type="EMBL" id="CRK98899.1"/>
    </source>
</evidence>
<gene>
    <name evidence="1" type="ORF">CLUMA_CG012255</name>
</gene>
<sequence>MVFNPCSTQCETLPFYPFPNDPKHVHLDICFLSCHGEHDINNESKAQEKNLVTLNRQSLSPTCRRNITLLCIIWQMCVLIHIVSESETWATADGKADLGREVRSGALWHIKTSKNVCGIKNKRYCARICLTRLADIL</sequence>
<evidence type="ECO:0000313" key="2">
    <source>
        <dbReference type="Proteomes" id="UP000183832"/>
    </source>
</evidence>
<dbReference type="EMBL" id="CVRI01000048">
    <property type="protein sequence ID" value="CRK98899.1"/>
    <property type="molecule type" value="Genomic_DNA"/>
</dbReference>
<accession>A0A1J1IFA8</accession>
<dbReference type="Proteomes" id="UP000183832">
    <property type="component" value="Unassembled WGS sequence"/>
</dbReference>
<protein>
    <submittedName>
        <fullName evidence="1">CLUMA_CG012255, isoform A</fullName>
    </submittedName>
</protein>
<dbReference type="AlphaFoldDB" id="A0A1J1IFA8"/>
<reference evidence="1 2" key="1">
    <citation type="submission" date="2015-04" db="EMBL/GenBank/DDBJ databases">
        <authorList>
            <person name="Syromyatnikov M.Y."/>
            <person name="Popov V.N."/>
        </authorList>
    </citation>
    <scope>NUCLEOTIDE SEQUENCE [LARGE SCALE GENOMIC DNA]</scope>
</reference>
<name>A0A1J1IFA8_9DIPT</name>
<proteinExistence type="predicted"/>
<organism evidence="1 2">
    <name type="scientific">Clunio marinus</name>
    <dbReference type="NCBI Taxonomy" id="568069"/>
    <lineage>
        <taxon>Eukaryota</taxon>
        <taxon>Metazoa</taxon>
        <taxon>Ecdysozoa</taxon>
        <taxon>Arthropoda</taxon>
        <taxon>Hexapoda</taxon>
        <taxon>Insecta</taxon>
        <taxon>Pterygota</taxon>
        <taxon>Neoptera</taxon>
        <taxon>Endopterygota</taxon>
        <taxon>Diptera</taxon>
        <taxon>Nematocera</taxon>
        <taxon>Chironomoidea</taxon>
        <taxon>Chironomidae</taxon>
        <taxon>Clunio</taxon>
    </lineage>
</organism>